<dbReference type="InterPro" id="IPR047801">
    <property type="entry name" value="Peptidase_C45"/>
</dbReference>
<dbReference type="Pfam" id="PF03417">
    <property type="entry name" value="AAT"/>
    <property type="match status" value="1"/>
</dbReference>
<dbReference type="AlphaFoldDB" id="A0A9P4NBC4"/>
<evidence type="ECO:0000313" key="3">
    <source>
        <dbReference type="Proteomes" id="UP000800093"/>
    </source>
</evidence>
<dbReference type="NCBIfam" id="NF040521">
    <property type="entry name" value="C45_proenzyme"/>
    <property type="match status" value="1"/>
</dbReference>
<dbReference type="InterPro" id="IPR005079">
    <property type="entry name" value="Peptidase_C45_hydrolase"/>
</dbReference>
<evidence type="ECO:0000259" key="1">
    <source>
        <dbReference type="Pfam" id="PF03417"/>
    </source>
</evidence>
<dbReference type="PANTHER" id="PTHR34180">
    <property type="entry name" value="PEPTIDASE C45"/>
    <property type="match status" value="1"/>
</dbReference>
<name>A0A9P4NBC4_9PLEO</name>
<accession>A0A9P4NBC4</accession>
<dbReference type="OrthoDB" id="189997at2759"/>
<protein>
    <submittedName>
        <fullName evidence="2">Peptidase C45 acyl-coenzyme A:6-aminopenicillanic acid acyl-transferas-like protein</fullName>
    </submittedName>
</protein>
<dbReference type="Proteomes" id="UP000800093">
    <property type="component" value="Unassembled WGS sequence"/>
</dbReference>
<evidence type="ECO:0000313" key="2">
    <source>
        <dbReference type="EMBL" id="KAF2269990.1"/>
    </source>
</evidence>
<proteinExistence type="predicted"/>
<dbReference type="InterPro" id="IPR047794">
    <property type="entry name" value="C45_proenzyme-like"/>
</dbReference>
<sequence>MLVVECKGTPYEIGCQHGSAAKVQVDRCIVFYAALFKKNCKIDWPQVREHAAKFERHARQEWPAYHEEMRGIADGAGKELLDIVALNVRTEINFGLFSDGCTSLAWHTANHAFLGQNWDWMSPQKLNLIITKITQPNLPTIQQITEAGIIGKIGFNSFGVGTCLNAIKVQGVNPEGLPVHFGLRMALESTTAMEAVEKLEKYGMASSAHILIADPFTAIGLEFSAKTFARCVPDVQHRIVHTNHLLEEHPGVVDTVWLKDSPARAQTMLQNLERVGEEGEPRWGDVSRLFNDETGAPAAINRVETPESGSGTLFNIVMDLRNRKAVVGLGRPTEVEETVVLEL</sequence>
<reference evidence="3" key="1">
    <citation type="journal article" date="2020" name="Stud. Mycol.">
        <title>101 Dothideomycetes genomes: A test case for predicting lifestyles and emergence of pathogens.</title>
        <authorList>
            <person name="Haridas S."/>
            <person name="Albert R."/>
            <person name="Binder M."/>
            <person name="Bloem J."/>
            <person name="LaButti K."/>
            <person name="Salamov A."/>
            <person name="Andreopoulos B."/>
            <person name="Baker S."/>
            <person name="Barry K."/>
            <person name="Bills G."/>
            <person name="Bluhm B."/>
            <person name="Cannon C."/>
            <person name="Castanera R."/>
            <person name="Culley D."/>
            <person name="Daum C."/>
            <person name="Ezra D."/>
            <person name="Gonzalez J."/>
            <person name="Henrissat B."/>
            <person name="Kuo A."/>
            <person name="Liang C."/>
            <person name="Lipzen A."/>
            <person name="Lutzoni F."/>
            <person name="Magnuson J."/>
            <person name="Mondo S."/>
            <person name="Nolan M."/>
            <person name="Ohm R."/>
            <person name="Pangilinan J."/>
            <person name="Park H.-J."/>
            <person name="Ramirez L."/>
            <person name="Alfaro M."/>
            <person name="Sun H."/>
            <person name="Tritt A."/>
            <person name="Yoshinaga Y."/>
            <person name="Zwiers L.-H."/>
            <person name="Turgeon B."/>
            <person name="Goodwin S."/>
            <person name="Spatafora J."/>
            <person name="Crous P."/>
            <person name="Grigoriev I."/>
        </authorList>
    </citation>
    <scope>NUCLEOTIDE SEQUENCE [LARGE SCALE GENOMIC DNA]</scope>
    <source>
        <strain evidence="3">CBS 304.66</strain>
    </source>
</reference>
<dbReference type="EMBL" id="ML986580">
    <property type="protein sequence ID" value="KAF2269990.1"/>
    <property type="molecule type" value="Genomic_DNA"/>
</dbReference>
<organism evidence="2 3">
    <name type="scientific">Lojkania enalia</name>
    <dbReference type="NCBI Taxonomy" id="147567"/>
    <lineage>
        <taxon>Eukaryota</taxon>
        <taxon>Fungi</taxon>
        <taxon>Dikarya</taxon>
        <taxon>Ascomycota</taxon>
        <taxon>Pezizomycotina</taxon>
        <taxon>Dothideomycetes</taxon>
        <taxon>Pleosporomycetidae</taxon>
        <taxon>Pleosporales</taxon>
        <taxon>Pleosporales incertae sedis</taxon>
        <taxon>Lojkania</taxon>
    </lineage>
</organism>
<keyword evidence="3" id="KW-1185">Reference proteome</keyword>
<feature type="domain" description="Peptidase C45 hydrolase" evidence="1">
    <location>
        <begin position="106"/>
        <end position="332"/>
    </location>
</feature>
<dbReference type="Gene3D" id="1.10.10.2120">
    <property type="match status" value="1"/>
</dbReference>
<comment type="caution">
    <text evidence="2">The sequence shown here is derived from an EMBL/GenBank/DDBJ whole genome shotgun (WGS) entry which is preliminary data.</text>
</comment>
<gene>
    <name evidence="2" type="ORF">CC78DRAFT_507562</name>
</gene>
<dbReference type="PANTHER" id="PTHR34180:SF1">
    <property type="entry name" value="BETA-ALANYL-DOPAMINE_CARCININE HYDROLASE"/>
    <property type="match status" value="1"/>
</dbReference>
<dbReference type="Gene3D" id="3.60.60.10">
    <property type="entry name" value="Penicillin V Acylase, Chain A"/>
    <property type="match status" value="1"/>
</dbReference>